<sequence>MPFCALLGVGVVLLPTVWVFHVVSGVNKLGPHRTSSGRDEPSRLRLSALPKAFLALLREWRIIGEERGREWFLSVRRLREKRRAFCDGKCRTLDTDRIRGWWDRRVCGS</sequence>
<name>A0A8X6JL67_TRICU</name>
<proteinExistence type="predicted"/>
<organism evidence="1 2">
    <name type="scientific">Trichonephila clavata</name>
    <name type="common">Joro spider</name>
    <name type="synonym">Nephila clavata</name>
    <dbReference type="NCBI Taxonomy" id="2740835"/>
    <lineage>
        <taxon>Eukaryota</taxon>
        <taxon>Metazoa</taxon>
        <taxon>Ecdysozoa</taxon>
        <taxon>Arthropoda</taxon>
        <taxon>Chelicerata</taxon>
        <taxon>Arachnida</taxon>
        <taxon>Araneae</taxon>
        <taxon>Araneomorphae</taxon>
        <taxon>Entelegynae</taxon>
        <taxon>Araneoidea</taxon>
        <taxon>Nephilidae</taxon>
        <taxon>Trichonephila</taxon>
    </lineage>
</organism>
<gene>
    <name evidence="1" type="ORF">TNCT_367721</name>
</gene>
<comment type="caution">
    <text evidence="1">The sequence shown here is derived from an EMBL/GenBank/DDBJ whole genome shotgun (WGS) entry which is preliminary data.</text>
</comment>
<dbReference type="AlphaFoldDB" id="A0A8X6JL67"/>
<protein>
    <submittedName>
        <fullName evidence="1">Uncharacterized protein</fullName>
    </submittedName>
</protein>
<reference evidence="1" key="1">
    <citation type="submission" date="2020-07" db="EMBL/GenBank/DDBJ databases">
        <title>Multicomponent nature underlies the extraordinary mechanical properties of spider dragline silk.</title>
        <authorList>
            <person name="Kono N."/>
            <person name="Nakamura H."/>
            <person name="Mori M."/>
            <person name="Yoshida Y."/>
            <person name="Ohtoshi R."/>
            <person name="Malay A.D."/>
            <person name="Moran D.A.P."/>
            <person name="Tomita M."/>
            <person name="Numata K."/>
            <person name="Arakawa K."/>
        </authorList>
    </citation>
    <scope>NUCLEOTIDE SEQUENCE</scope>
</reference>
<dbReference type="Proteomes" id="UP000887116">
    <property type="component" value="Unassembled WGS sequence"/>
</dbReference>
<keyword evidence="2" id="KW-1185">Reference proteome</keyword>
<evidence type="ECO:0000313" key="2">
    <source>
        <dbReference type="Proteomes" id="UP000887116"/>
    </source>
</evidence>
<evidence type="ECO:0000313" key="1">
    <source>
        <dbReference type="EMBL" id="GFR10956.1"/>
    </source>
</evidence>
<dbReference type="EMBL" id="BMAO01036483">
    <property type="protein sequence ID" value="GFR10956.1"/>
    <property type="molecule type" value="Genomic_DNA"/>
</dbReference>
<accession>A0A8X6JL67</accession>